<keyword evidence="3" id="KW-1185">Reference proteome</keyword>
<evidence type="ECO:0000256" key="1">
    <source>
        <dbReference type="SAM" id="SignalP"/>
    </source>
</evidence>
<accession>A0A1X7G859</accession>
<evidence type="ECO:0000313" key="3">
    <source>
        <dbReference type="Proteomes" id="UP000192934"/>
    </source>
</evidence>
<dbReference type="STRING" id="941907.SAMN06295910_1264"/>
<keyword evidence="1" id="KW-0732">Signal</keyword>
<dbReference type="EMBL" id="LT840185">
    <property type="protein sequence ID" value="SMF64947.1"/>
    <property type="molecule type" value="Genomic_DNA"/>
</dbReference>
<dbReference type="AlphaFoldDB" id="A0A1X7G859"/>
<sequence>MSRIAAFAIAAAFIGTPAFAQGGSTDATDSSLSLVINAQVAPRCEVSANGNSAYISDDLSDTQGFARGNVGQLVAAKLNTLGVRASCTGTANRLTLTRTAMVLADSDGSATANGFNRAIIYDIAVSVPGVVTGSTTGNGNGNGNNNGGNTQTGGNGNGNNGCGNGNGGPNGSKPGCGGGVTTGTFTDATTDGAVGVTLGSFTNSQLTFANADGSQSEAVVSATAADGPRDAFSRGDARLAAGQYVGTVVLTLSPGS</sequence>
<proteinExistence type="predicted"/>
<feature type="signal peptide" evidence="1">
    <location>
        <begin position="1"/>
        <end position="20"/>
    </location>
</feature>
<gene>
    <name evidence="2" type="ORF">SAMN06295910_1264</name>
</gene>
<dbReference type="OrthoDB" id="7593476at2"/>
<reference evidence="3" key="1">
    <citation type="submission" date="2017-04" db="EMBL/GenBank/DDBJ databases">
        <authorList>
            <person name="Varghese N."/>
            <person name="Submissions S."/>
        </authorList>
    </citation>
    <scope>NUCLEOTIDE SEQUENCE [LARGE SCALE GENOMIC DNA]</scope>
    <source>
        <strain evidence="3">Dd16</strain>
    </source>
</reference>
<dbReference type="Proteomes" id="UP000192934">
    <property type="component" value="Chromosome I"/>
</dbReference>
<protein>
    <recommendedName>
        <fullName evidence="4">Fimbrial protein</fullName>
    </recommendedName>
</protein>
<dbReference type="RefSeq" id="WP_085218021.1">
    <property type="nucleotide sequence ID" value="NZ_LT840185.1"/>
</dbReference>
<evidence type="ECO:0008006" key="4">
    <source>
        <dbReference type="Google" id="ProtNLM"/>
    </source>
</evidence>
<organism evidence="2 3">
    <name type="scientific">Allosphingosinicella indica</name>
    <dbReference type="NCBI Taxonomy" id="941907"/>
    <lineage>
        <taxon>Bacteria</taxon>
        <taxon>Pseudomonadati</taxon>
        <taxon>Pseudomonadota</taxon>
        <taxon>Alphaproteobacteria</taxon>
        <taxon>Sphingomonadales</taxon>
        <taxon>Sphingomonadaceae</taxon>
        <taxon>Allosphingosinicella</taxon>
    </lineage>
</organism>
<feature type="chain" id="PRO_5013005025" description="Fimbrial protein" evidence="1">
    <location>
        <begin position="21"/>
        <end position="256"/>
    </location>
</feature>
<name>A0A1X7G859_9SPHN</name>
<evidence type="ECO:0000313" key="2">
    <source>
        <dbReference type="EMBL" id="SMF64947.1"/>
    </source>
</evidence>